<comment type="similarity">
    <text evidence="4">Belongs to the RBT5 family.</text>
</comment>
<feature type="transmembrane region" description="Helical" evidence="15">
    <location>
        <begin position="297"/>
        <end position="322"/>
    </location>
</feature>
<dbReference type="OrthoDB" id="2496787at2759"/>
<feature type="disulfide bond" evidence="14">
    <location>
        <begin position="48"/>
        <end position="55"/>
    </location>
</feature>
<evidence type="ECO:0000313" key="18">
    <source>
        <dbReference type="EMBL" id="KAF9732923.1"/>
    </source>
</evidence>
<feature type="transmembrane region" description="Helical" evidence="15">
    <location>
        <begin position="179"/>
        <end position="202"/>
    </location>
</feature>
<keyword evidence="14" id="KW-0349">Heme</keyword>
<evidence type="ECO:0000256" key="1">
    <source>
        <dbReference type="ARBA" id="ARBA00004141"/>
    </source>
</evidence>
<dbReference type="Pfam" id="PF05730">
    <property type="entry name" value="CFEM"/>
    <property type="match status" value="1"/>
</dbReference>
<evidence type="ECO:0000313" key="19">
    <source>
        <dbReference type="Proteomes" id="UP000756921"/>
    </source>
</evidence>
<proteinExistence type="inferred from homology"/>
<keyword evidence="7 15" id="KW-0812">Transmembrane</keyword>
<comment type="caution">
    <text evidence="18">The sequence shown here is derived from an EMBL/GenBank/DDBJ whole genome shotgun (WGS) entry which is preliminary data.</text>
</comment>
<keyword evidence="5" id="KW-0964">Secreted</keyword>
<keyword evidence="8 16" id="KW-0732">Signal</keyword>
<keyword evidence="6" id="KW-0336">GPI-anchor</keyword>
<feature type="domain" description="CFEM" evidence="17">
    <location>
        <begin position="5"/>
        <end position="115"/>
    </location>
</feature>
<evidence type="ECO:0000256" key="12">
    <source>
        <dbReference type="ARBA" id="ARBA00023288"/>
    </source>
</evidence>
<feature type="transmembrane region" description="Helical" evidence="15">
    <location>
        <begin position="342"/>
        <end position="362"/>
    </location>
</feature>
<reference evidence="18" key="1">
    <citation type="journal article" date="2020" name="Mol. Plant Microbe Interact.">
        <title>Genome Sequence of the Biocontrol Agent Coniothyrium minitans strain Conio (IMI 134523).</title>
        <authorList>
            <person name="Patel D."/>
            <person name="Shittu T.A."/>
            <person name="Baroncelli R."/>
            <person name="Muthumeenakshi S."/>
            <person name="Osborne T.H."/>
            <person name="Janganan T.K."/>
            <person name="Sreenivasaprasad S."/>
        </authorList>
    </citation>
    <scope>NUCLEOTIDE SEQUENCE</scope>
    <source>
        <strain evidence="18">Conio</strain>
    </source>
</reference>
<dbReference type="InterPro" id="IPR052337">
    <property type="entry name" value="SAT4-like"/>
</dbReference>
<evidence type="ECO:0000256" key="5">
    <source>
        <dbReference type="ARBA" id="ARBA00022525"/>
    </source>
</evidence>
<dbReference type="InterPro" id="IPR049326">
    <property type="entry name" value="Rhodopsin_dom_fungi"/>
</dbReference>
<feature type="binding site" description="axial binding residue" evidence="14">
    <location>
        <position position="52"/>
    </location>
    <ligand>
        <name>heme</name>
        <dbReference type="ChEBI" id="CHEBI:30413"/>
    </ligand>
    <ligandPart>
        <name>Fe</name>
        <dbReference type="ChEBI" id="CHEBI:18248"/>
    </ligandPart>
</feature>
<evidence type="ECO:0000256" key="16">
    <source>
        <dbReference type="SAM" id="SignalP"/>
    </source>
</evidence>
<keyword evidence="9 15" id="KW-1133">Transmembrane helix</keyword>
<evidence type="ECO:0000256" key="10">
    <source>
        <dbReference type="ARBA" id="ARBA00023136"/>
    </source>
</evidence>
<dbReference type="PANTHER" id="PTHR33048:SF143">
    <property type="entry name" value="EXTRACELLULAR MEMBRANE PROTEIN CFEM DOMAIN-CONTAINING PROTEIN-RELATED"/>
    <property type="match status" value="1"/>
</dbReference>
<dbReference type="PANTHER" id="PTHR33048">
    <property type="entry name" value="PTH11-LIKE INTEGRAL MEMBRANE PROTEIN (AFU_ORTHOLOGUE AFUA_5G11245)"/>
    <property type="match status" value="1"/>
</dbReference>
<keyword evidence="10 15" id="KW-0472">Membrane</keyword>
<evidence type="ECO:0000256" key="11">
    <source>
        <dbReference type="ARBA" id="ARBA00023157"/>
    </source>
</evidence>
<dbReference type="GO" id="GO:0098552">
    <property type="term" value="C:side of membrane"/>
    <property type="evidence" value="ECO:0007669"/>
    <property type="project" value="UniProtKB-KW"/>
</dbReference>
<feature type="signal peptide" evidence="16">
    <location>
        <begin position="1"/>
        <end position="22"/>
    </location>
</feature>
<feature type="disulfide bond" evidence="14">
    <location>
        <begin position="57"/>
        <end position="90"/>
    </location>
</feature>
<keyword evidence="11 14" id="KW-1015">Disulfide bond</keyword>
<comment type="subcellular location">
    <subcellularLocation>
        <location evidence="2">Membrane</location>
        <topology evidence="2">Lipid-anchor</topology>
        <topology evidence="2">GPI-anchor</topology>
    </subcellularLocation>
    <subcellularLocation>
        <location evidence="1">Membrane</location>
        <topology evidence="1">Multi-pass membrane protein</topology>
    </subcellularLocation>
    <subcellularLocation>
        <location evidence="3">Secreted</location>
    </subcellularLocation>
</comment>
<evidence type="ECO:0000256" key="15">
    <source>
        <dbReference type="SAM" id="Phobius"/>
    </source>
</evidence>
<keyword evidence="12" id="KW-0449">Lipoprotein</keyword>
<dbReference type="InterPro" id="IPR008427">
    <property type="entry name" value="Extracellular_membr_CFEM_dom"/>
</dbReference>
<feature type="transmembrane region" description="Helical" evidence="15">
    <location>
        <begin position="214"/>
        <end position="235"/>
    </location>
</feature>
<evidence type="ECO:0000256" key="13">
    <source>
        <dbReference type="ARBA" id="ARBA00038359"/>
    </source>
</evidence>
<organism evidence="18 19">
    <name type="scientific">Paraphaeosphaeria minitans</name>
    <dbReference type="NCBI Taxonomy" id="565426"/>
    <lineage>
        <taxon>Eukaryota</taxon>
        <taxon>Fungi</taxon>
        <taxon>Dikarya</taxon>
        <taxon>Ascomycota</taxon>
        <taxon>Pezizomycotina</taxon>
        <taxon>Dothideomycetes</taxon>
        <taxon>Pleosporomycetidae</taxon>
        <taxon>Pleosporales</taxon>
        <taxon>Massarineae</taxon>
        <taxon>Didymosphaeriaceae</taxon>
        <taxon>Paraphaeosphaeria</taxon>
    </lineage>
</organism>
<dbReference type="SMART" id="SM00747">
    <property type="entry name" value="CFEM"/>
    <property type="match status" value="1"/>
</dbReference>
<evidence type="ECO:0000256" key="2">
    <source>
        <dbReference type="ARBA" id="ARBA00004589"/>
    </source>
</evidence>
<dbReference type="GO" id="GO:0046872">
    <property type="term" value="F:metal ion binding"/>
    <property type="evidence" value="ECO:0007669"/>
    <property type="project" value="UniProtKB-UniRule"/>
</dbReference>
<dbReference type="PROSITE" id="PS52012">
    <property type="entry name" value="CFEM"/>
    <property type="match status" value="1"/>
</dbReference>
<comment type="similarity">
    <text evidence="13">Belongs to the SAT4 family.</text>
</comment>
<evidence type="ECO:0000256" key="3">
    <source>
        <dbReference type="ARBA" id="ARBA00004613"/>
    </source>
</evidence>
<name>A0A9P6KMV1_9PLEO</name>
<sequence>MRITITILTLSLLSFPFSIAQGALAGAIDRLPACALICLLPAVSESPCTITDQACICTNQKLQRDVEVCVLQACSKKEALTTKNITTTSCGAPFRDRSAIYCTMSTTLAVLSAALVLLRLGYKMAMTSMELGLDDCFVFITLVSAAPSAAINVLGLAANGLGKDVWTLRFDQITNFSRYFYVVEVLYFAHITLLKLALLFFYLRVFPGQPVRRVIWATAAFNGLFGAVFVTVAVFQCRPISHYWNEWHGETPGTCININALGWSNAAISIALDFWMLTIPISQLVDLQLAWRKKVGVVLMFCVGTFVTVVSIIRLHSLVDFAKSTNPTWDYWAVSNWSTVEINVGIMCVCMPSLRIILVRFFPKVLGTKRSTSGGYAVYGSGSRIERVKFRDSNASSLHDEGMEDDVEMIPRGAPVGEARSDVVM</sequence>
<keyword evidence="19" id="KW-1185">Reference proteome</keyword>
<dbReference type="EMBL" id="WJXW01000009">
    <property type="protein sequence ID" value="KAF9732923.1"/>
    <property type="molecule type" value="Genomic_DNA"/>
</dbReference>
<dbReference type="GO" id="GO:0005576">
    <property type="term" value="C:extracellular region"/>
    <property type="evidence" value="ECO:0007669"/>
    <property type="project" value="UniProtKB-SubCell"/>
</dbReference>
<evidence type="ECO:0000256" key="8">
    <source>
        <dbReference type="ARBA" id="ARBA00022729"/>
    </source>
</evidence>
<evidence type="ECO:0000256" key="14">
    <source>
        <dbReference type="PROSITE-ProRule" id="PRU01356"/>
    </source>
</evidence>
<dbReference type="Proteomes" id="UP000756921">
    <property type="component" value="Unassembled WGS sequence"/>
</dbReference>
<keyword evidence="14" id="KW-0479">Metal-binding</keyword>
<evidence type="ECO:0000256" key="4">
    <source>
        <dbReference type="ARBA" id="ARBA00010031"/>
    </source>
</evidence>
<keyword evidence="14" id="KW-0408">Iron</keyword>
<evidence type="ECO:0000256" key="6">
    <source>
        <dbReference type="ARBA" id="ARBA00022622"/>
    </source>
</evidence>
<dbReference type="Pfam" id="PF20684">
    <property type="entry name" value="Fung_rhodopsin"/>
    <property type="match status" value="1"/>
</dbReference>
<feature type="transmembrane region" description="Helical" evidence="15">
    <location>
        <begin position="138"/>
        <end position="159"/>
    </location>
</feature>
<feature type="transmembrane region" description="Helical" evidence="15">
    <location>
        <begin position="98"/>
        <end position="118"/>
    </location>
</feature>
<keyword evidence="6" id="KW-0325">Glycoprotein</keyword>
<gene>
    <name evidence="18" type="ORF">PMIN01_08605</name>
</gene>
<feature type="disulfide bond" evidence="14">
    <location>
        <begin position="34"/>
        <end position="74"/>
    </location>
</feature>
<protein>
    <submittedName>
        <fullName evidence="18">CFEM domain-containing protein</fullName>
    </submittedName>
</protein>
<evidence type="ECO:0000256" key="7">
    <source>
        <dbReference type="ARBA" id="ARBA00022692"/>
    </source>
</evidence>
<dbReference type="AlphaFoldDB" id="A0A9P6KMV1"/>
<evidence type="ECO:0000259" key="17">
    <source>
        <dbReference type="PROSITE" id="PS52012"/>
    </source>
</evidence>
<feature type="chain" id="PRO_5040290085" evidence="16">
    <location>
        <begin position="23"/>
        <end position="425"/>
    </location>
</feature>
<accession>A0A9P6KMV1</accession>
<evidence type="ECO:0000256" key="9">
    <source>
        <dbReference type="ARBA" id="ARBA00022989"/>
    </source>
</evidence>
<feature type="disulfide bond" evidence="14">
    <location>
        <begin position="38"/>
        <end position="69"/>
    </location>
</feature>